<dbReference type="Pfam" id="PF07171">
    <property type="entry name" value="MlrC_C"/>
    <property type="match status" value="1"/>
</dbReference>
<name>A0ABS9VNT5_9SPHN</name>
<dbReference type="InterPro" id="IPR009197">
    <property type="entry name" value="MlrC"/>
</dbReference>
<evidence type="ECO:0000313" key="5">
    <source>
        <dbReference type="Proteomes" id="UP001203058"/>
    </source>
</evidence>
<sequence>MRVFIGGLATETNTFAPFPTALSAFEEYGIGRDTSLNDSSPLGGPLKVFRSCAEADGCDVVETITSFAQPGGPTVRAVYERLRDTILDDLSAAGAVDIVVLMLHGAMVAQGYDDCEGDLITRVRGIAPNAVVGVELDPHCHLTSQMVSEADVIIIAKEYPHIDFDDRARELYALCRRIALGEVAPVAVLLDTKMVGFYPTFDPPMRQIVDGLTAAETGPILSMSLAHGFPWADVEDVGTRVLVYADQDEDAAVTVARDVAATLYEQRHALLPDYPGVDDSIDRLRQSNGQVVLGDFADNPGGGAPGDSTFILRALLERELSDVVIGAFWDPLVAQVCAEAGVGAILDVRLGGKCGPTSGEPIDLEVEVRGVVENHSAGVFGQRQPMGRSVWLHSRGIDIAVCSIRTQVYERDAFTGLGIPLEDRRLIVVKSSNHYQAGFRADADHLWHVTSPGTLRLDFARMPYTKRNLNFFPREADPWASGAPEPEVFSRDAVRASSLAAHNR</sequence>
<reference evidence="4 5" key="1">
    <citation type="submission" date="2022-03" db="EMBL/GenBank/DDBJ databases">
        <authorList>
            <person name="Jo J.-H."/>
            <person name="Im W.-T."/>
        </authorList>
    </citation>
    <scope>NUCLEOTIDE SEQUENCE [LARGE SCALE GENOMIC DNA]</scope>
    <source>
        <strain evidence="4 5">SM33</strain>
    </source>
</reference>
<dbReference type="PIRSF" id="PIRSF012702">
    <property type="entry name" value="UCP012702"/>
    <property type="match status" value="1"/>
</dbReference>
<dbReference type="RefSeq" id="WP_241447529.1">
    <property type="nucleotide sequence ID" value="NZ_JAKZHW010000002.1"/>
</dbReference>
<gene>
    <name evidence="4" type="ORF">LZ016_11015</name>
</gene>
<evidence type="ECO:0000259" key="2">
    <source>
        <dbReference type="Pfam" id="PF07171"/>
    </source>
</evidence>
<dbReference type="InterPro" id="IPR010799">
    <property type="entry name" value="MlrC_C"/>
</dbReference>
<accession>A0ABS9VNT5</accession>
<organism evidence="4 5">
    <name type="scientific">Sphingomonas telluris</name>
    <dbReference type="NCBI Taxonomy" id="2907998"/>
    <lineage>
        <taxon>Bacteria</taxon>
        <taxon>Pseudomonadati</taxon>
        <taxon>Pseudomonadota</taxon>
        <taxon>Alphaproteobacteria</taxon>
        <taxon>Sphingomonadales</taxon>
        <taxon>Sphingomonadaceae</taxon>
        <taxon>Sphingomonas</taxon>
    </lineage>
</organism>
<comment type="caution">
    <text evidence="4">The sequence shown here is derived from an EMBL/GenBank/DDBJ whole genome shotgun (WGS) entry which is preliminary data.</text>
</comment>
<evidence type="ECO:0000259" key="3">
    <source>
        <dbReference type="Pfam" id="PF07364"/>
    </source>
</evidence>
<keyword evidence="5" id="KW-1185">Reference proteome</keyword>
<proteinExistence type="inferred from homology"/>
<comment type="cofactor">
    <cofactor evidence="1">
        <name>Zn(2+)</name>
        <dbReference type="ChEBI" id="CHEBI:29105"/>
    </cofactor>
    <text evidence="1">Binds 1 zinc ion per subunit.</text>
</comment>
<dbReference type="Proteomes" id="UP001203058">
    <property type="component" value="Unassembled WGS sequence"/>
</dbReference>
<protein>
    <recommendedName>
        <fullName evidence="1">Microcystinase C</fullName>
        <shortName evidence="1">MlrC</shortName>
    </recommendedName>
</protein>
<keyword evidence="1" id="KW-0645">Protease</keyword>
<keyword evidence="1" id="KW-0378">Hydrolase</keyword>
<feature type="domain" description="Microcystin LR degradation protein MlrC N-terminal" evidence="3">
    <location>
        <begin position="2"/>
        <end position="283"/>
    </location>
</feature>
<evidence type="ECO:0000256" key="1">
    <source>
        <dbReference type="PIRNR" id="PIRNR012702"/>
    </source>
</evidence>
<dbReference type="EMBL" id="JAKZHW010000002">
    <property type="protein sequence ID" value="MCH8616627.1"/>
    <property type="molecule type" value="Genomic_DNA"/>
</dbReference>
<keyword evidence="1" id="KW-0482">Metalloprotease</keyword>
<comment type="function">
    <text evidence="1">Involved in peptidolytic degradation of cyclic heptapeptide hepatotoxin microcystin (MC).</text>
</comment>
<keyword evidence="1" id="KW-0479">Metal-binding</keyword>
<dbReference type="Pfam" id="PF07364">
    <property type="entry name" value="DUF1485"/>
    <property type="match status" value="1"/>
</dbReference>
<dbReference type="InterPro" id="IPR015995">
    <property type="entry name" value="MlrC_N"/>
</dbReference>
<evidence type="ECO:0000313" key="4">
    <source>
        <dbReference type="EMBL" id="MCH8616627.1"/>
    </source>
</evidence>
<feature type="domain" description="Microcystin LR degradation protein MlrC C-terminal" evidence="2">
    <location>
        <begin position="294"/>
        <end position="466"/>
    </location>
</feature>
<comment type="similarity">
    <text evidence="1">Belongs to the peptidase M81 family.</text>
</comment>